<dbReference type="NCBIfam" id="TIGR03083">
    <property type="entry name" value="maleylpyruvate isomerase family mycothiol-dependent enzyme"/>
    <property type="match status" value="1"/>
</dbReference>
<dbReference type="RefSeq" id="WP_311728975.1">
    <property type="nucleotide sequence ID" value="NZ_JAVRFD010000026.1"/>
</dbReference>
<proteinExistence type="predicted"/>
<feature type="domain" description="Mycothiol-dependent maleylpyruvate isomerase metal-binding" evidence="2">
    <location>
        <begin position="14"/>
        <end position="149"/>
    </location>
</feature>
<evidence type="ECO:0000256" key="1">
    <source>
        <dbReference type="SAM" id="MobiDB-lite"/>
    </source>
</evidence>
<dbReference type="Pfam" id="PF11716">
    <property type="entry name" value="MDMPI_N"/>
    <property type="match status" value="1"/>
</dbReference>
<gene>
    <name evidence="3" type="ORF">RND15_37785</name>
</gene>
<dbReference type="EMBL" id="JAVRFD010000026">
    <property type="protein sequence ID" value="MDT0548404.1"/>
    <property type="molecule type" value="Genomic_DNA"/>
</dbReference>
<dbReference type="SUPFAM" id="SSF55718">
    <property type="entry name" value="SCP-like"/>
    <property type="match status" value="1"/>
</dbReference>
<organism evidence="3 4">
    <name type="scientific">Streptomyces lonegramiae</name>
    <dbReference type="NCBI Taxonomy" id="3075524"/>
    <lineage>
        <taxon>Bacteria</taxon>
        <taxon>Bacillati</taxon>
        <taxon>Actinomycetota</taxon>
        <taxon>Actinomycetes</taxon>
        <taxon>Kitasatosporales</taxon>
        <taxon>Streptomycetaceae</taxon>
        <taxon>Streptomyces</taxon>
    </lineage>
</organism>
<dbReference type="SUPFAM" id="SSF109854">
    <property type="entry name" value="DinB/YfiT-like putative metalloenzymes"/>
    <property type="match status" value="1"/>
</dbReference>
<keyword evidence="4" id="KW-1185">Reference proteome</keyword>
<feature type="region of interest" description="Disordered" evidence="1">
    <location>
        <begin position="220"/>
        <end position="239"/>
    </location>
</feature>
<keyword evidence="3" id="KW-0413">Isomerase</keyword>
<sequence length="239" mass="25950">MSATAPATYLRWMAQGHEYFTARLEAIGDERLDGPSALPGWSGRHLLSHVGHNATALARLAHWAATGEPTPMYPSPSARAEEIESGARWPASRLRNFVEEEQERLDTALDKITDVGWRAEVVTAQGRTVPAATIPWLRCREVWIHACDLPDGGDFTAFPDDLLDALIGDALTRRRGTQGVELDVRATDRETGGAHEAGGAAVRVEGRAADLARWLTGRGRAQGLHTTTGAPLPQLPPWL</sequence>
<protein>
    <submittedName>
        <fullName evidence="3">Maleylpyruvate isomerase family mycothiol-dependent enzyme</fullName>
    </submittedName>
</protein>
<dbReference type="InterPro" id="IPR036527">
    <property type="entry name" value="SCP2_sterol-bd_dom_sf"/>
</dbReference>
<dbReference type="Proteomes" id="UP001180754">
    <property type="component" value="Unassembled WGS sequence"/>
</dbReference>
<evidence type="ECO:0000259" key="2">
    <source>
        <dbReference type="Pfam" id="PF11716"/>
    </source>
</evidence>
<dbReference type="Gene3D" id="1.20.120.450">
    <property type="entry name" value="dinb family like domain"/>
    <property type="match status" value="1"/>
</dbReference>
<dbReference type="GO" id="GO:0016853">
    <property type="term" value="F:isomerase activity"/>
    <property type="evidence" value="ECO:0007669"/>
    <property type="project" value="UniProtKB-KW"/>
</dbReference>
<comment type="caution">
    <text evidence="3">The sequence shown here is derived from an EMBL/GenBank/DDBJ whole genome shotgun (WGS) entry which is preliminary data.</text>
</comment>
<name>A0ABU2XR40_9ACTN</name>
<dbReference type="InterPro" id="IPR024344">
    <property type="entry name" value="MDMPI_metal-binding"/>
</dbReference>
<evidence type="ECO:0000313" key="3">
    <source>
        <dbReference type="EMBL" id="MDT0548404.1"/>
    </source>
</evidence>
<dbReference type="Gene3D" id="3.30.1050.20">
    <property type="match status" value="1"/>
</dbReference>
<accession>A0ABU2XR40</accession>
<reference evidence="3" key="1">
    <citation type="submission" date="2024-05" db="EMBL/GenBank/DDBJ databases">
        <title>30 novel species of actinomycetes from the DSMZ collection.</title>
        <authorList>
            <person name="Nouioui I."/>
        </authorList>
    </citation>
    <scope>NUCLEOTIDE SEQUENCE</scope>
    <source>
        <strain evidence="3">DSM 41529</strain>
    </source>
</reference>
<dbReference type="InterPro" id="IPR017517">
    <property type="entry name" value="Maleyloyr_isom"/>
</dbReference>
<evidence type="ECO:0000313" key="4">
    <source>
        <dbReference type="Proteomes" id="UP001180754"/>
    </source>
</evidence>
<dbReference type="InterPro" id="IPR034660">
    <property type="entry name" value="DinB/YfiT-like"/>
</dbReference>